<dbReference type="InterPro" id="IPR008271">
    <property type="entry name" value="Ser/Thr_kinase_AS"/>
</dbReference>
<dbReference type="InterPro" id="IPR032675">
    <property type="entry name" value="LRR_dom_sf"/>
</dbReference>
<dbReference type="PANTHER" id="PTHR24347">
    <property type="entry name" value="SERINE/THREONINE-PROTEIN KINASE"/>
    <property type="match status" value="1"/>
</dbReference>
<dbReference type="GO" id="GO:0004672">
    <property type="term" value="F:protein kinase activity"/>
    <property type="evidence" value="ECO:0007669"/>
    <property type="project" value="InterPro"/>
</dbReference>
<protein>
    <recommendedName>
        <fullName evidence="4">Protein kinase domain-containing protein</fullName>
    </recommendedName>
</protein>
<accession>A0A1X0NTP1</accession>
<proteinExistence type="predicted"/>
<evidence type="ECO:0000259" key="4">
    <source>
        <dbReference type="PROSITE" id="PS50011"/>
    </source>
</evidence>
<reference evidence="5 6" key="1">
    <citation type="submission" date="2017-03" db="EMBL/GenBank/DDBJ databases">
        <title>An alternative strategy for trypanosome survival in the mammalian bloodstream revealed through genome and transcriptome analysis of the ubiquitous bovine parasite Trypanosoma (Megatrypanum) theileri.</title>
        <authorList>
            <person name="Kelly S."/>
            <person name="Ivens A."/>
            <person name="Mott A."/>
            <person name="O'Neill E."/>
            <person name="Emms D."/>
            <person name="Macleod O."/>
            <person name="Voorheis P."/>
            <person name="Matthews J."/>
            <person name="Matthews K."/>
            <person name="Carrington M."/>
        </authorList>
    </citation>
    <scope>NUCLEOTIDE SEQUENCE [LARGE SCALE GENOMIC DNA]</scope>
    <source>
        <strain evidence="5">Edinburgh</strain>
    </source>
</reference>
<dbReference type="GO" id="GO:0005524">
    <property type="term" value="F:ATP binding"/>
    <property type="evidence" value="ECO:0007669"/>
    <property type="project" value="InterPro"/>
</dbReference>
<sequence length="582" mass="64249">MDFHALQSTLSEGRTTSALSKAPTFDQHYELLEEIGKGGYGTVWKCCRRHDALKRPYGVKIINKPQAGARGLKEVMGEVETMSLLSHPNIVRLEETFQDDEHLWIVMEYMPGGELQRALRRDGFFSETQARRIATQLLLALEFIHQKGIVHRDLKPENCLLSEGDLVCKISDFGFAVLVGSDQCLMSFCGTTVFMAPEIFSDTNYGKPVDMWALGVIVYLMITGEYPFTGRTSKEVTEAIREARYDLKSEKLIEASSALRDFIPKLLEIDPNRRYSAREALKHPWIKAGLNMNNLDVEQQEQKKRGMRPRGIFRSAVIFVMAAHRLRYLHRCRVLEKNGCGGCTVLRNFRYAVSGVFEPPRPVLDCSGMFARSPRGVSFLLPMVEVSRTIESLDLSGNNIDSLTVFQQLMKAVAQHPSLLSLNLSGNPIPALAGRGLLRLARNPQSKLQQLGLDGTLISAETTAQIAAALKEKVANATPAVFTPQLGTASPPSIASPPPPTTATSITTATALTTPTTTNTTMTGTNTRHLEAASPTQLKSIRAHATSQRFGVVQSSLTRLRGTQGTARRLPPINSAKQRSEK</sequence>
<evidence type="ECO:0000313" key="5">
    <source>
        <dbReference type="EMBL" id="ORC87843.1"/>
    </source>
</evidence>
<keyword evidence="1" id="KW-0433">Leucine-rich repeat</keyword>
<dbReference type="VEuPathDB" id="TriTrypDB:TM35_000202520"/>
<dbReference type="CDD" id="cd05117">
    <property type="entry name" value="STKc_CAMK"/>
    <property type="match status" value="1"/>
</dbReference>
<dbReference type="InterPro" id="IPR000719">
    <property type="entry name" value="Prot_kinase_dom"/>
</dbReference>
<dbReference type="AlphaFoldDB" id="A0A1X0NTP1"/>
<dbReference type="PROSITE" id="PS51450">
    <property type="entry name" value="LRR"/>
    <property type="match status" value="1"/>
</dbReference>
<dbReference type="Pfam" id="PF00069">
    <property type="entry name" value="Pkinase"/>
    <property type="match status" value="1"/>
</dbReference>
<dbReference type="FunFam" id="1.10.510.10:FF:000673">
    <property type="entry name" value="CAMK family protein kinase"/>
    <property type="match status" value="1"/>
</dbReference>
<dbReference type="RefSeq" id="XP_028881909.1">
    <property type="nucleotide sequence ID" value="XM_029026937.1"/>
</dbReference>
<dbReference type="Proteomes" id="UP000192257">
    <property type="component" value="Unassembled WGS sequence"/>
</dbReference>
<dbReference type="Gene3D" id="3.80.10.10">
    <property type="entry name" value="Ribonuclease Inhibitor"/>
    <property type="match status" value="1"/>
</dbReference>
<evidence type="ECO:0000256" key="1">
    <source>
        <dbReference type="ARBA" id="ARBA00022614"/>
    </source>
</evidence>
<dbReference type="InterPro" id="IPR001611">
    <property type="entry name" value="Leu-rich_rpt"/>
</dbReference>
<keyword evidence="2" id="KW-0677">Repeat</keyword>
<organism evidence="5 6">
    <name type="scientific">Trypanosoma theileri</name>
    <dbReference type="NCBI Taxonomy" id="67003"/>
    <lineage>
        <taxon>Eukaryota</taxon>
        <taxon>Discoba</taxon>
        <taxon>Euglenozoa</taxon>
        <taxon>Kinetoplastea</taxon>
        <taxon>Metakinetoplastina</taxon>
        <taxon>Trypanosomatida</taxon>
        <taxon>Trypanosomatidae</taxon>
        <taxon>Trypanosoma</taxon>
    </lineage>
</organism>
<feature type="domain" description="Protein kinase" evidence="4">
    <location>
        <begin position="29"/>
        <end position="286"/>
    </location>
</feature>
<dbReference type="SMART" id="SM00220">
    <property type="entry name" value="S_TKc"/>
    <property type="match status" value="1"/>
</dbReference>
<dbReference type="PROSITE" id="PS00108">
    <property type="entry name" value="PROTEIN_KINASE_ST"/>
    <property type="match status" value="1"/>
</dbReference>
<dbReference type="EMBL" id="NBCO01000020">
    <property type="protein sequence ID" value="ORC87843.1"/>
    <property type="molecule type" value="Genomic_DNA"/>
</dbReference>
<evidence type="ECO:0000313" key="6">
    <source>
        <dbReference type="Proteomes" id="UP000192257"/>
    </source>
</evidence>
<gene>
    <name evidence="5" type="ORF">TM35_000202520</name>
</gene>
<dbReference type="Gene3D" id="1.10.510.10">
    <property type="entry name" value="Transferase(Phosphotransferase) domain 1"/>
    <property type="match status" value="1"/>
</dbReference>
<dbReference type="SUPFAM" id="SSF56112">
    <property type="entry name" value="Protein kinase-like (PK-like)"/>
    <property type="match status" value="1"/>
</dbReference>
<evidence type="ECO:0000256" key="2">
    <source>
        <dbReference type="ARBA" id="ARBA00022737"/>
    </source>
</evidence>
<name>A0A1X0NTP1_9TRYP</name>
<dbReference type="PROSITE" id="PS50011">
    <property type="entry name" value="PROTEIN_KINASE_DOM"/>
    <property type="match status" value="1"/>
</dbReference>
<comment type="caution">
    <text evidence="5">The sequence shown here is derived from an EMBL/GenBank/DDBJ whole genome shotgun (WGS) entry which is preliminary data.</text>
</comment>
<evidence type="ECO:0000256" key="3">
    <source>
        <dbReference type="SAM" id="MobiDB-lite"/>
    </source>
</evidence>
<keyword evidence="6" id="KW-1185">Reference proteome</keyword>
<dbReference type="OrthoDB" id="40902at2759"/>
<feature type="region of interest" description="Disordered" evidence="3">
    <location>
        <begin position="488"/>
        <end position="507"/>
    </location>
</feature>
<dbReference type="STRING" id="67003.A0A1X0NTP1"/>
<dbReference type="SUPFAM" id="SSF52047">
    <property type="entry name" value="RNI-like"/>
    <property type="match status" value="1"/>
</dbReference>
<feature type="region of interest" description="Disordered" evidence="3">
    <location>
        <begin position="560"/>
        <end position="582"/>
    </location>
</feature>
<dbReference type="GeneID" id="39986717"/>
<dbReference type="InterPro" id="IPR011009">
    <property type="entry name" value="Kinase-like_dom_sf"/>
</dbReference>